<evidence type="ECO:0000313" key="2">
    <source>
        <dbReference type="Proteomes" id="UP000429811"/>
    </source>
</evidence>
<dbReference type="Pfam" id="PF06838">
    <property type="entry name" value="Met_gamma_lyase"/>
    <property type="match status" value="1"/>
</dbReference>
<dbReference type="InterPro" id="IPR009651">
    <property type="entry name" value="Met_g_lyase_put"/>
</dbReference>
<reference evidence="1 2" key="1">
    <citation type="journal article" date="2019" name="Nat. Med.">
        <title>A library of human gut bacterial isolates paired with longitudinal multiomics data enables mechanistic microbiome research.</title>
        <authorList>
            <person name="Poyet M."/>
            <person name="Groussin M."/>
            <person name="Gibbons S.M."/>
            <person name="Avila-Pacheco J."/>
            <person name="Jiang X."/>
            <person name="Kearney S.M."/>
            <person name="Perrotta A.R."/>
            <person name="Berdy B."/>
            <person name="Zhao S."/>
            <person name="Lieberman T.D."/>
            <person name="Swanson P.K."/>
            <person name="Smith M."/>
            <person name="Roesemann S."/>
            <person name="Alexander J.E."/>
            <person name="Rich S.A."/>
            <person name="Livny J."/>
            <person name="Vlamakis H."/>
            <person name="Clish C."/>
            <person name="Bullock K."/>
            <person name="Deik A."/>
            <person name="Scott J."/>
            <person name="Pierce K.A."/>
            <person name="Xavier R.J."/>
            <person name="Alm E.J."/>
        </authorList>
    </citation>
    <scope>NUCLEOTIDE SEQUENCE [LARGE SCALE GENOMIC DNA]</scope>
    <source>
        <strain evidence="1 2">BIOML-A5</strain>
    </source>
</reference>
<dbReference type="Gene3D" id="3.90.1150.60">
    <property type="entry name" value="Methioning gamme-lyase, C-terminal domain"/>
    <property type="match status" value="1"/>
</dbReference>
<protein>
    <submittedName>
        <fullName evidence="1">Uncharacterized protein</fullName>
    </submittedName>
</protein>
<dbReference type="SUPFAM" id="SSF53383">
    <property type="entry name" value="PLP-dependent transferases"/>
    <property type="match status" value="1"/>
</dbReference>
<name>A0A656CCK1_FLAPL</name>
<proteinExistence type="predicted"/>
<dbReference type="InterPro" id="IPR015421">
    <property type="entry name" value="PyrdxlP-dep_Trfase_major"/>
</dbReference>
<dbReference type="EMBL" id="WKPO01000001">
    <property type="protein sequence ID" value="MSB47367.1"/>
    <property type="molecule type" value="Genomic_DNA"/>
</dbReference>
<organism evidence="1 2">
    <name type="scientific">Flavonifractor plautii</name>
    <name type="common">Fusobacterium plautii</name>
    <dbReference type="NCBI Taxonomy" id="292800"/>
    <lineage>
        <taxon>Bacteria</taxon>
        <taxon>Bacillati</taxon>
        <taxon>Bacillota</taxon>
        <taxon>Clostridia</taxon>
        <taxon>Eubacteriales</taxon>
        <taxon>Oscillospiraceae</taxon>
        <taxon>Flavonifractor</taxon>
    </lineage>
</organism>
<dbReference type="RefSeq" id="WP_021631788.1">
    <property type="nucleotide sequence ID" value="NZ_CAAKOI010000515.1"/>
</dbReference>
<accession>A0A656CCK1</accession>
<comment type="caution">
    <text evidence="1">The sequence shown here is derived from an EMBL/GenBank/DDBJ whole genome shotgun (WGS) entry which is preliminary data.</text>
</comment>
<gene>
    <name evidence="1" type="ORF">GKE90_01400</name>
</gene>
<dbReference type="InterPro" id="IPR015424">
    <property type="entry name" value="PyrdxlP-dep_Trfase"/>
</dbReference>
<dbReference type="Gene3D" id="3.40.640.10">
    <property type="entry name" value="Type I PLP-dependent aspartate aminotransferase-like (Major domain)"/>
    <property type="match status" value="1"/>
</dbReference>
<dbReference type="PANTHER" id="PTHR46658:SF1">
    <property type="entry name" value="CYS OR MET METABOLISM PYRIDOXAL-PHOSPHATE-DEPENDENT ENZYME"/>
    <property type="match status" value="1"/>
</dbReference>
<dbReference type="PANTHER" id="PTHR46658">
    <property type="entry name" value="CYS OR MET METABOLISM PYRIDOXAL-PHOSPHATE-DEPENDENT ENZYME"/>
    <property type="match status" value="1"/>
</dbReference>
<sequence length="416" mass="44337">MPLQISEKVMALAAQAQAGLRDQFDRIDSIAEENTRKVLAAFQKHRVAEAYFAGTTGYGYDDLGRDKLDGIFAELFGTEDALVRVQFVNGTHAISCALFGALKPGDILVSAVGAPYDTMLGVIGVVDKGPGSLKSYGIEYRQVDLLDDAPDPEGLAWAVRDPRVKAVLIQRSKGYSTRSSLSVAEIGALCQVVRANNPEAAILVDNCYGEFVETLEPTQAGADLVVGSLIKNPGGGLAPTGGYIAGRRDLVEGAAMRLSTPGIGKECGSTFGANRSLYQGLFLAPHTTAQAVKTAVFAARMMELLGYRTEPTSDTVRHDIIQMIHFGAPEPLKKFCKGIQFGAPVDSFVTPEPWDMPGYDCPVIMAAGAFIQGASIELSCDAPMREPYTAYLQGGLTYESGKAGVLLAVEELLRGE</sequence>
<evidence type="ECO:0000313" key="1">
    <source>
        <dbReference type="EMBL" id="MSB47367.1"/>
    </source>
</evidence>
<dbReference type="AlphaFoldDB" id="A0A656CCK1"/>
<dbReference type="Proteomes" id="UP000429811">
    <property type="component" value="Unassembled WGS sequence"/>
</dbReference>